<accession>A0A852Z5W1</accession>
<dbReference type="Proteomes" id="UP000548304">
    <property type="component" value="Unassembled WGS sequence"/>
</dbReference>
<gene>
    <name evidence="3" type="ORF">FHR84_004081</name>
</gene>
<evidence type="ECO:0000259" key="2">
    <source>
        <dbReference type="Pfam" id="PF13700"/>
    </source>
</evidence>
<name>A0A852Z5W1_9ACTN</name>
<feature type="domain" description="DUF4158" evidence="2">
    <location>
        <begin position="16"/>
        <end position="58"/>
    </location>
</feature>
<keyword evidence="4" id="KW-1185">Reference proteome</keyword>
<evidence type="ECO:0000313" key="4">
    <source>
        <dbReference type="Proteomes" id="UP000548304"/>
    </source>
</evidence>
<organism evidence="3 4">
    <name type="scientific">Actinopolyspora biskrensis</name>
    <dbReference type="NCBI Taxonomy" id="1470178"/>
    <lineage>
        <taxon>Bacteria</taxon>
        <taxon>Bacillati</taxon>
        <taxon>Actinomycetota</taxon>
        <taxon>Actinomycetes</taxon>
        <taxon>Actinopolysporales</taxon>
        <taxon>Actinopolysporaceae</taxon>
        <taxon>Actinopolyspora</taxon>
    </lineage>
</organism>
<dbReference type="AlphaFoldDB" id="A0A852Z5W1"/>
<sequence>MADVPSVLVEHVRDTQAILAAVQTKDNPADLINVALEELVRTRCELPGYSTLDEMAATIRTEVNTTFFVRIAIVVDEVVGGDLDYRTCDVCQVGIVEHVRVDARAHRRRLASRALHTLVAAYPDYTWRPPRSPTPPTLAGSGRPSPGPATLEQARHCPHMRQADQHIP</sequence>
<reference evidence="3 4" key="1">
    <citation type="submission" date="2020-07" db="EMBL/GenBank/DDBJ databases">
        <title>Genomic Encyclopedia of Type Strains, Phase III (KMG-III): the genomes of soil and plant-associated and newly described type strains.</title>
        <authorList>
            <person name="Whitman W."/>
        </authorList>
    </citation>
    <scope>NUCLEOTIDE SEQUENCE [LARGE SCALE GENOMIC DNA]</scope>
    <source>
        <strain evidence="3 4">CECT 8576</strain>
    </source>
</reference>
<comment type="caution">
    <text evidence="3">The sequence shown here is derived from an EMBL/GenBank/DDBJ whole genome shotgun (WGS) entry which is preliminary data.</text>
</comment>
<dbReference type="EMBL" id="JACBYW010000008">
    <property type="protein sequence ID" value="NYH80715.1"/>
    <property type="molecule type" value="Genomic_DNA"/>
</dbReference>
<dbReference type="Pfam" id="PF13700">
    <property type="entry name" value="DUF4158"/>
    <property type="match status" value="1"/>
</dbReference>
<dbReference type="InterPro" id="IPR025296">
    <property type="entry name" value="DUF4158"/>
</dbReference>
<proteinExistence type="predicted"/>
<evidence type="ECO:0000313" key="3">
    <source>
        <dbReference type="EMBL" id="NYH80715.1"/>
    </source>
</evidence>
<feature type="region of interest" description="Disordered" evidence="1">
    <location>
        <begin position="129"/>
        <end position="152"/>
    </location>
</feature>
<protein>
    <recommendedName>
        <fullName evidence="2">DUF4158 domain-containing protein</fullName>
    </recommendedName>
</protein>
<evidence type="ECO:0000256" key="1">
    <source>
        <dbReference type="SAM" id="MobiDB-lite"/>
    </source>
</evidence>